<feature type="domain" description="Host cell factor Kelch-repeats" evidence="17">
    <location>
        <begin position="18"/>
        <end position="362"/>
    </location>
</feature>
<evidence type="ECO:0000256" key="14">
    <source>
        <dbReference type="ARBA" id="ARBA00074287"/>
    </source>
</evidence>
<evidence type="ECO:0000256" key="8">
    <source>
        <dbReference type="ARBA" id="ARBA00022843"/>
    </source>
</evidence>
<feature type="region of interest" description="Disordered" evidence="16">
    <location>
        <begin position="963"/>
        <end position="1006"/>
    </location>
</feature>
<keyword evidence="8" id="KW-0832">Ubl conjugation</keyword>
<evidence type="ECO:0000259" key="17">
    <source>
        <dbReference type="Pfam" id="PF13854"/>
    </source>
</evidence>
<evidence type="ECO:0000256" key="4">
    <source>
        <dbReference type="ARBA" id="ARBA00022499"/>
    </source>
</evidence>
<dbReference type="GO" id="GO:0006338">
    <property type="term" value="P:chromatin remodeling"/>
    <property type="evidence" value="ECO:0007669"/>
    <property type="project" value="TreeGrafter"/>
</dbReference>
<feature type="compositionally biased region" description="Low complexity" evidence="16">
    <location>
        <begin position="1260"/>
        <end position="1271"/>
    </location>
</feature>
<dbReference type="Gene3D" id="2.120.10.80">
    <property type="entry name" value="Kelch-type beta propeller"/>
    <property type="match status" value="2"/>
</dbReference>
<dbReference type="FunFam" id="2.120.10.80:FF:000015">
    <property type="entry name" value="host cell factor 1 isoform X1"/>
    <property type="match status" value="1"/>
</dbReference>
<feature type="compositionally biased region" description="Polar residues" evidence="16">
    <location>
        <begin position="1104"/>
        <end position="1116"/>
    </location>
</feature>
<evidence type="ECO:0000256" key="12">
    <source>
        <dbReference type="ARBA" id="ARBA00023242"/>
    </source>
</evidence>
<dbReference type="FunFam" id="2.60.40.10:FF:000259">
    <property type="entry name" value="Host cell factor 1 (Predicted)"/>
    <property type="match status" value="1"/>
</dbReference>
<keyword evidence="10" id="KW-0007">Acetylation</keyword>
<dbReference type="SUPFAM" id="SSF117281">
    <property type="entry name" value="Kelch motif"/>
    <property type="match status" value="1"/>
</dbReference>
<dbReference type="Pfam" id="PF13854">
    <property type="entry name" value="Kelch_HCF"/>
    <property type="match status" value="1"/>
</dbReference>
<evidence type="ECO:0000256" key="13">
    <source>
        <dbReference type="ARBA" id="ARBA00023306"/>
    </source>
</evidence>
<evidence type="ECO:0000256" key="3">
    <source>
        <dbReference type="ARBA" id="ARBA00022481"/>
    </source>
</evidence>
<keyword evidence="19" id="KW-1185">Reference proteome</keyword>
<evidence type="ECO:0000256" key="7">
    <source>
        <dbReference type="ARBA" id="ARBA00022813"/>
    </source>
</evidence>
<keyword evidence="9" id="KW-0156">Chromatin regulator</keyword>
<dbReference type="Gene3D" id="2.60.40.10">
    <property type="entry name" value="Immunoglobulins"/>
    <property type="match status" value="2"/>
</dbReference>
<dbReference type="InterPro" id="IPR043536">
    <property type="entry name" value="HCF1/2"/>
</dbReference>
<keyword evidence="3" id="KW-0488">Methylation</keyword>
<feature type="compositionally biased region" description="Low complexity" evidence="16">
    <location>
        <begin position="1193"/>
        <end position="1204"/>
    </location>
</feature>
<feature type="compositionally biased region" description="Polar residues" evidence="16">
    <location>
        <begin position="1225"/>
        <end position="1250"/>
    </location>
</feature>
<dbReference type="FunFam" id="2.120.10.80:FF:000008">
    <property type="entry name" value="host cell factor 1 isoform X1"/>
    <property type="match status" value="1"/>
</dbReference>
<evidence type="ECO:0000256" key="6">
    <source>
        <dbReference type="ARBA" id="ARBA00022737"/>
    </source>
</evidence>
<evidence type="ECO:0000256" key="2">
    <source>
        <dbReference type="ARBA" id="ARBA00022441"/>
    </source>
</evidence>
<comment type="subcellular location">
    <subcellularLocation>
        <location evidence="1">Nucleus</location>
    </subcellularLocation>
</comment>
<feature type="compositionally biased region" description="Low complexity" evidence="16">
    <location>
        <begin position="997"/>
        <end position="1006"/>
    </location>
</feature>
<evidence type="ECO:0000256" key="9">
    <source>
        <dbReference type="ARBA" id="ARBA00022853"/>
    </source>
</evidence>
<evidence type="ECO:0000313" key="19">
    <source>
        <dbReference type="Proteomes" id="UP000593565"/>
    </source>
</evidence>
<evidence type="ECO:0000256" key="11">
    <source>
        <dbReference type="ARBA" id="ARBA00023180"/>
    </source>
</evidence>
<feature type="region of interest" description="Disordered" evidence="16">
    <location>
        <begin position="1649"/>
        <end position="1673"/>
    </location>
</feature>
<evidence type="ECO:0000256" key="1">
    <source>
        <dbReference type="ARBA" id="ARBA00004123"/>
    </source>
</evidence>
<accession>A0A7J5ZS46</accession>
<dbReference type="EMBL" id="JAAGNN010000025">
    <property type="protein sequence ID" value="KAF4072579.1"/>
    <property type="molecule type" value="Genomic_DNA"/>
</dbReference>
<dbReference type="PANTHER" id="PTHR46003">
    <property type="entry name" value="HOST CELL FACTOR"/>
    <property type="match status" value="1"/>
</dbReference>
<organism evidence="18 19">
    <name type="scientific">Ameiurus melas</name>
    <name type="common">Black bullhead</name>
    <name type="synonym">Silurus melas</name>
    <dbReference type="NCBI Taxonomy" id="219545"/>
    <lineage>
        <taxon>Eukaryota</taxon>
        <taxon>Metazoa</taxon>
        <taxon>Chordata</taxon>
        <taxon>Craniata</taxon>
        <taxon>Vertebrata</taxon>
        <taxon>Euteleostomi</taxon>
        <taxon>Actinopterygii</taxon>
        <taxon>Neopterygii</taxon>
        <taxon>Teleostei</taxon>
        <taxon>Ostariophysi</taxon>
        <taxon>Siluriformes</taxon>
        <taxon>Ictaluridae</taxon>
        <taxon>Ameiurus</taxon>
    </lineage>
</organism>
<protein>
    <recommendedName>
        <fullName evidence="14">Host cell factor 1</fullName>
    </recommendedName>
    <alternativeName>
        <fullName evidence="15">C1 factor</fullName>
    </alternativeName>
</protein>
<keyword evidence="13" id="KW-0131">Cell cycle</keyword>
<gene>
    <name evidence="18" type="ORF">AMELA_G00264730</name>
</gene>
<comment type="caution">
    <text evidence="18">The sequence shown here is derived from an EMBL/GenBank/DDBJ whole genome shotgun (WGS) entry which is preliminary data.</text>
</comment>
<feature type="compositionally biased region" description="Polar residues" evidence="16">
    <location>
        <begin position="963"/>
        <end position="973"/>
    </location>
</feature>
<feature type="region of interest" description="Disordered" evidence="16">
    <location>
        <begin position="1896"/>
        <end position="1935"/>
    </location>
</feature>
<feature type="compositionally biased region" description="Polar residues" evidence="16">
    <location>
        <begin position="1386"/>
        <end position="1412"/>
    </location>
</feature>
<dbReference type="InterPro" id="IPR036116">
    <property type="entry name" value="FN3_sf"/>
</dbReference>
<dbReference type="InterPro" id="IPR013783">
    <property type="entry name" value="Ig-like_fold"/>
</dbReference>
<feature type="compositionally biased region" description="Polar residues" evidence="16">
    <location>
        <begin position="1170"/>
        <end position="1183"/>
    </location>
</feature>
<reference evidence="18 19" key="1">
    <citation type="submission" date="2020-02" db="EMBL/GenBank/DDBJ databases">
        <title>A chromosome-scale genome assembly of the black bullhead catfish (Ameiurus melas).</title>
        <authorList>
            <person name="Wen M."/>
            <person name="Zham M."/>
            <person name="Cabau C."/>
            <person name="Klopp C."/>
            <person name="Donnadieu C."/>
            <person name="Roques C."/>
            <person name="Bouchez O."/>
            <person name="Lampietro C."/>
            <person name="Jouanno E."/>
            <person name="Herpin A."/>
            <person name="Louis A."/>
            <person name="Berthelot C."/>
            <person name="Parey E."/>
            <person name="Roest-Crollius H."/>
            <person name="Braasch I."/>
            <person name="Postlethwait J."/>
            <person name="Robinson-Rechavi M."/>
            <person name="Echchiki A."/>
            <person name="Begum T."/>
            <person name="Montfort J."/>
            <person name="Schartl M."/>
            <person name="Bobe J."/>
            <person name="Guiguen Y."/>
        </authorList>
    </citation>
    <scope>NUCLEOTIDE SEQUENCE [LARGE SCALE GENOMIC DNA]</scope>
    <source>
        <strain evidence="18">M_S1</strain>
        <tissue evidence="18">Blood</tissue>
    </source>
</reference>
<dbReference type="Proteomes" id="UP000593565">
    <property type="component" value="Unassembled WGS sequence"/>
</dbReference>
<feature type="compositionally biased region" description="Polar residues" evidence="16">
    <location>
        <begin position="1338"/>
        <end position="1355"/>
    </location>
</feature>
<evidence type="ECO:0000256" key="15">
    <source>
        <dbReference type="ARBA" id="ARBA00081526"/>
    </source>
</evidence>
<keyword evidence="5" id="KW-0597">Phosphoprotein</keyword>
<dbReference type="PANTHER" id="PTHR46003:SF3">
    <property type="entry name" value="HOST CELL FACTOR 1"/>
    <property type="match status" value="1"/>
</dbReference>
<feature type="compositionally biased region" description="Polar residues" evidence="16">
    <location>
        <begin position="1123"/>
        <end position="1148"/>
    </location>
</feature>
<dbReference type="SUPFAM" id="SSF49265">
    <property type="entry name" value="Fibronectin type III"/>
    <property type="match status" value="1"/>
</dbReference>
<evidence type="ECO:0000256" key="5">
    <source>
        <dbReference type="ARBA" id="ARBA00022553"/>
    </source>
</evidence>
<feature type="compositionally biased region" description="Low complexity" evidence="16">
    <location>
        <begin position="1295"/>
        <end position="1306"/>
    </location>
</feature>
<keyword evidence="6" id="KW-0677">Repeat</keyword>
<evidence type="ECO:0000256" key="16">
    <source>
        <dbReference type="SAM" id="MobiDB-lite"/>
    </source>
</evidence>
<feature type="compositionally biased region" description="Polar residues" evidence="16">
    <location>
        <begin position="1272"/>
        <end position="1285"/>
    </location>
</feature>
<evidence type="ECO:0000256" key="10">
    <source>
        <dbReference type="ARBA" id="ARBA00022990"/>
    </source>
</evidence>
<dbReference type="InterPro" id="IPR059124">
    <property type="entry name" value="Kelch_HCF"/>
</dbReference>
<keyword evidence="12" id="KW-0539">Nucleus</keyword>
<dbReference type="GO" id="GO:0035097">
    <property type="term" value="C:histone methyltransferase complex"/>
    <property type="evidence" value="ECO:0007669"/>
    <property type="project" value="TreeGrafter"/>
</dbReference>
<keyword evidence="11" id="KW-0325">Glycoprotein</keyword>
<keyword evidence="2" id="KW-0880">Kelch repeat</keyword>
<dbReference type="GO" id="GO:0003713">
    <property type="term" value="F:transcription coactivator activity"/>
    <property type="evidence" value="ECO:0007669"/>
    <property type="project" value="TreeGrafter"/>
</dbReference>
<evidence type="ECO:0000313" key="18">
    <source>
        <dbReference type="EMBL" id="KAF4072579.1"/>
    </source>
</evidence>
<feature type="compositionally biased region" description="Polar residues" evidence="16">
    <location>
        <begin position="1064"/>
        <end position="1081"/>
    </location>
</feature>
<name>A0A7J5ZS46_AMEME</name>
<feature type="region of interest" description="Disordered" evidence="16">
    <location>
        <begin position="1050"/>
        <end position="1412"/>
    </location>
</feature>
<feature type="compositionally biased region" description="Low complexity" evidence="16">
    <location>
        <begin position="1091"/>
        <end position="1103"/>
    </location>
</feature>
<keyword evidence="7" id="KW-0068">Autocatalytic cleavage</keyword>
<proteinExistence type="predicted"/>
<dbReference type="Gene3D" id="6.10.250.2590">
    <property type="match status" value="1"/>
</dbReference>
<keyword evidence="4" id="KW-1017">Isopeptide bond</keyword>
<feature type="compositionally biased region" description="Polar residues" evidence="16">
    <location>
        <begin position="1307"/>
        <end position="1320"/>
    </location>
</feature>
<sequence length="1935" mass="198347">MASSGTNATSSGSGSVLQPRWKRVLGWSGPVPRPRHGHRAVAIKELMVVFGGGNEGIVDELHVYNTATNQWFIPAVRGDVPPGCAAYGFVCDGTRLLVFGGMVEYGKYSNDLYELQASRWEWKRLKPKAPKNGPPPCPRLGHSFSLVGNKCYLFGGLANDSEDPKNNIPRYLNDLYTLELRPGSNVAGWDIPITYGVLPPPRESHTAVVYTEKTSKKSRLVIYGGMSGCRLGDLWTLDIDTLTWNKPAISGTAPLPRSLHSATTITNKMYVFGGWVPLVMDDVKVATHEKEWKCTNTLACLNLDTMTWETILMDTLEDNIPRARAGHCSVAINSRLYVWSGRDGYRKAWNNQVCCKDLWYLETDRPLAPSRVQLVRANTSSLEVSWGAVPTADAYLLQLQKYEIPAATTASSPSVTPTSSLPTNSPKSPAPAAAAPASQSVPVTGVTLIPQVPSPTASMPVSPLAAASPRGPAILKVAAPQSAAGTSIVTVRQANQVGKSPVTVASLPAGVRMVVPAQSAQGTPIGSSPQMSGMAALAAAAAATQKIPPSSSATMLNVPAGATIVKTVAVTPGSAALPATVKVASPVTVSNPATRMLKTAAAQAGTSTITTPNTPTRPIITVHKSGTVTVAQQAQVVTTVVGGVTKTITLVKSPLTVGSGGTLISSLGKVMSMVQTKPVQTAAVTGQAGSPVTQIIQTKGPLPAGTILKLVTSADGKPTTIITTTQGGGTGTKPTILGISPTTTNKPGTTIIKTIPMSAIQQGAAGLSYRKFGATSSTGIKSPITIITTKMMTPGTPGKIITAVPKLATGSAQQGVTQVVLKGAPGQPGTILRTVPMGGVRLVSPGTVSAVKPTVTTLVVKGTTGVTTLGTVTGTISTSLAGGNVSTANASLATPITTLGTIATLSSQVISPTAITVSAAQTNLTTAPTVAIQAATQPTQVTLISTPSGVEAQQDLPVSILASPTSEQPSTTGAEAGDTPGEVTLVCSNPPCETHETGTTNTATTASAKIGTERVCSNPPCETHVTGTTNTTTTASADMGRVQQVCSNPPCETHETGTTNTSTQASSNMGSAETKTVQRVCSNPPCETHETSTTNTATQASSSMGSEETNTVQRVCSNPPHETGTTNTATQASSSMGSGETNTVQRVCSNPPHETHETGTTNTATQASSNMGSEETNTVQRVCSNPPHETHETGTTNTATQASSSMGSEETNTVRRVCSNPPHETGTTNTATQASSSMGSGETNTVQRVCSNPPHETHETGTTNTATQASSSMGSGETNTVQRVCSNPPHETHETGTTNTATQASSSMGSGETNTVQRVCSNPPCETHETGTTNTPTQASSTIGSEQNGTVQRVCSNPPCETHETGTTNTATTATSSLESAEGTAQQSGNGQDAGTSAEATSSTEPANPPIQSRAITTVTQATPTPGPSVPEISSMAGSVAVVEGSGEAEAMEQGDSEAVAMGEEPMQTEGELGEEGAVRVVAIEEGAAGEAGTMLQVHVAMEAQPGQGEQAEMEQGGEGAEAVALAGQDSEALALPQELMSAEGQQTTLMVTGLTPEELAVTAAAEAAAQAAATEEAQALAIQAVLQAAQQAVLNEGDSGQDGQQTTTIPIVLTQQELAALVHQQQQLQEAQAAAAAAAAAAQQLGADSGAPTLPTEGLAPADSLNDPMTESNGHEMAAAAVTAAVAQLLPSTSAETLAPSSTLAPSQPMVVASPAKIQAATTLAEVANGIESAAGKPGVPPAVVKPPVKKENQWFDVGIVKVTNTVVTHYYVPADDSEVTDDDSGAIPDYSQMKGRGGGGSPDGAHLTWEPPSVTSGKIIEYSVYLAIQSSQTTEAKASAPAQLAFMRVYCGPNPSCLVQTSSLSNAHIDYTTKPAIIFRIAARNEKGYGPATQVRWLQETSKDGSAAKPAAKRPVSSPDTKGTGPKKARADQ</sequence>
<feature type="compositionally biased region" description="Low complexity" evidence="16">
    <location>
        <begin position="1365"/>
        <end position="1385"/>
    </location>
</feature>
<feature type="compositionally biased region" description="Low complexity" evidence="16">
    <location>
        <begin position="1158"/>
        <end position="1169"/>
    </location>
</feature>
<feature type="region of interest" description="Disordered" evidence="16">
    <location>
        <begin position="408"/>
        <end position="437"/>
    </location>
</feature>
<dbReference type="InterPro" id="IPR015915">
    <property type="entry name" value="Kelch-typ_b-propeller"/>
</dbReference>